<dbReference type="PANTHER" id="PTHR13847:SF289">
    <property type="entry name" value="GLYCINE OXIDASE"/>
    <property type="match status" value="1"/>
</dbReference>
<dbReference type="Pfam" id="PF01266">
    <property type="entry name" value="DAO"/>
    <property type="match status" value="1"/>
</dbReference>
<evidence type="ECO:0000259" key="2">
    <source>
        <dbReference type="Pfam" id="PF01266"/>
    </source>
</evidence>
<keyword evidence="4" id="KW-1185">Reference proteome</keyword>
<reference evidence="3 4" key="1">
    <citation type="submission" date="2018-10" db="EMBL/GenBank/DDBJ databases">
        <title>Genomic Encyclopedia of Archaeal and Bacterial Type Strains, Phase II (KMG-II): from individual species to whole genera.</title>
        <authorList>
            <person name="Goeker M."/>
        </authorList>
    </citation>
    <scope>NUCLEOTIDE SEQUENCE [LARGE SCALE GENOMIC DNA]</scope>
    <source>
        <strain evidence="3 4">RP-AC37</strain>
    </source>
</reference>
<sequence>MSDVVVVGAGIVGASVAYHLARAGAGVTLLDRSLPATGATGESFGWIGRGLAGAPPEQLALRHCVIDDYRRLMDELPHVDVHWSGSLSWSAGQPVDEPGDGRLVDAVEVGALEPNLRDVPPHAVFRPDDGSVDPVALTEALLHGAREHGADVRLGALVAGLEVRSGRVTGVRTSTDHLTAEAVVLAAGADTAVLCSTLGVGLPVFSSPAILVRLRGARPGVVRTVVSNDVVEVRQTPDGDLLLALDHEGQQSYDALRRAGEQALERMKASFRGTDDATLVGVTVGARPMPADGSPVVGPLPGAAGAYVAVMHSGVTLAPTVGRLAAAELVDGREAAELRDLRPRTSSHEVAAVQR</sequence>
<feature type="domain" description="FAD dependent oxidoreductase" evidence="2">
    <location>
        <begin position="3"/>
        <end position="327"/>
    </location>
</feature>
<dbReference type="SUPFAM" id="SSF51905">
    <property type="entry name" value="FAD/NAD(P)-binding domain"/>
    <property type="match status" value="1"/>
</dbReference>
<keyword evidence="1" id="KW-0560">Oxidoreductase</keyword>
<dbReference type="Gene3D" id="3.50.50.60">
    <property type="entry name" value="FAD/NAD(P)-binding domain"/>
    <property type="match status" value="1"/>
</dbReference>
<accession>A0A420XTA3</accession>
<protein>
    <submittedName>
        <fullName evidence="3">Glycine/D-amino acid oxidase-like deaminating enzyme</fullName>
    </submittedName>
</protein>
<evidence type="ECO:0000313" key="3">
    <source>
        <dbReference type="EMBL" id="RKS79909.1"/>
    </source>
</evidence>
<evidence type="ECO:0000256" key="1">
    <source>
        <dbReference type="ARBA" id="ARBA00023002"/>
    </source>
</evidence>
<gene>
    <name evidence="3" type="ORF">CLV35_0320</name>
</gene>
<dbReference type="EMBL" id="RBWV01000009">
    <property type="protein sequence ID" value="RKS79909.1"/>
    <property type="molecule type" value="Genomic_DNA"/>
</dbReference>
<dbReference type="RefSeq" id="WP_121191676.1">
    <property type="nucleotide sequence ID" value="NZ_RBWV01000009.1"/>
</dbReference>
<dbReference type="Proteomes" id="UP000281955">
    <property type="component" value="Unassembled WGS sequence"/>
</dbReference>
<dbReference type="InterPro" id="IPR006076">
    <property type="entry name" value="FAD-dep_OxRdtase"/>
</dbReference>
<dbReference type="AlphaFoldDB" id="A0A420XTA3"/>
<dbReference type="FunCoup" id="A0A420XTA3">
    <property type="interactions" value="107"/>
</dbReference>
<proteinExistence type="predicted"/>
<dbReference type="OrthoDB" id="4775411at2"/>
<evidence type="ECO:0000313" key="4">
    <source>
        <dbReference type="Proteomes" id="UP000281955"/>
    </source>
</evidence>
<dbReference type="GO" id="GO:0005737">
    <property type="term" value="C:cytoplasm"/>
    <property type="evidence" value="ECO:0007669"/>
    <property type="project" value="TreeGrafter"/>
</dbReference>
<dbReference type="Gene3D" id="3.30.9.10">
    <property type="entry name" value="D-Amino Acid Oxidase, subunit A, domain 2"/>
    <property type="match status" value="1"/>
</dbReference>
<dbReference type="PANTHER" id="PTHR13847">
    <property type="entry name" value="SARCOSINE DEHYDROGENASE-RELATED"/>
    <property type="match status" value="1"/>
</dbReference>
<dbReference type="InterPro" id="IPR036188">
    <property type="entry name" value="FAD/NAD-bd_sf"/>
</dbReference>
<name>A0A420XTA3_9ACTN</name>
<organism evidence="3 4">
    <name type="scientific">Motilibacter peucedani</name>
    <dbReference type="NCBI Taxonomy" id="598650"/>
    <lineage>
        <taxon>Bacteria</taxon>
        <taxon>Bacillati</taxon>
        <taxon>Actinomycetota</taxon>
        <taxon>Actinomycetes</taxon>
        <taxon>Motilibacterales</taxon>
        <taxon>Motilibacteraceae</taxon>
        <taxon>Motilibacter</taxon>
    </lineage>
</organism>
<dbReference type="InParanoid" id="A0A420XTA3"/>
<dbReference type="GO" id="GO:0016491">
    <property type="term" value="F:oxidoreductase activity"/>
    <property type="evidence" value="ECO:0007669"/>
    <property type="project" value="UniProtKB-KW"/>
</dbReference>
<comment type="caution">
    <text evidence="3">The sequence shown here is derived from an EMBL/GenBank/DDBJ whole genome shotgun (WGS) entry which is preliminary data.</text>
</comment>